<dbReference type="SUPFAM" id="SSF56112">
    <property type="entry name" value="Protein kinase-like (PK-like)"/>
    <property type="match status" value="1"/>
</dbReference>
<feature type="binding site" evidence="6">
    <location>
        <position position="50"/>
    </location>
    <ligand>
        <name>ATP</name>
        <dbReference type="ChEBI" id="CHEBI:30616"/>
    </ligand>
</feature>
<keyword evidence="9" id="KW-1185">Reference proteome</keyword>
<name>A0AAD6D1V0_9EURO</name>
<keyword evidence="1" id="KW-0723">Serine/threonine-protein kinase</keyword>
<accession>A0AAD6D1V0</accession>
<comment type="caution">
    <text evidence="8">The sequence shown here is derived from an EMBL/GenBank/DDBJ whole genome shotgun (WGS) entry which is preliminary data.</text>
</comment>
<dbReference type="EMBL" id="JAQIZZ010000002">
    <property type="protein sequence ID" value="KAJ5552127.1"/>
    <property type="molecule type" value="Genomic_DNA"/>
</dbReference>
<dbReference type="PROSITE" id="PS50011">
    <property type="entry name" value="PROTEIN_KINASE_DOM"/>
    <property type="match status" value="1"/>
</dbReference>
<dbReference type="GO" id="GO:0004674">
    <property type="term" value="F:protein serine/threonine kinase activity"/>
    <property type="evidence" value="ECO:0007669"/>
    <property type="project" value="UniProtKB-KW"/>
</dbReference>
<dbReference type="InterPro" id="IPR000719">
    <property type="entry name" value="Prot_kinase_dom"/>
</dbReference>
<keyword evidence="3 6" id="KW-0547">Nucleotide-binding</keyword>
<organism evidence="8 9">
    <name type="scientific">Penicillium frequentans</name>
    <dbReference type="NCBI Taxonomy" id="3151616"/>
    <lineage>
        <taxon>Eukaryota</taxon>
        <taxon>Fungi</taxon>
        <taxon>Dikarya</taxon>
        <taxon>Ascomycota</taxon>
        <taxon>Pezizomycotina</taxon>
        <taxon>Eurotiomycetes</taxon>
        <taxon>Eurotiomycetidae</taxon>
        <taxon>Eurotiales</taxon>
        <taxon>Aspergillaceae</taxon>
        <taxon>Penicillium</taxon>
    </lineage>
</organism>
<dbReference type="FunFam" id="3.30.200.20:FF:000046">
    <property type="entry name" value="Mitogen-activated protein kinase"/>
    <property type="match status" value="1"/>
</dbReference>
<protein>
    <recommendedName>
        <fullName evidence="7">Protein kinase domain-containing protein</fullName>
    </recommendedName>
</protein>
<keyword evidence="4" id="KW-0418">Kinase</keyword>
<evidence type="ECO:0000256" key="5">
    <source>
        <dbReference type="ARBA" id="ARBA00022840"/>
    </source>
</evidence>
<dbReference type="PROSITE" id="PS00107">
    <property type="entry name" value="PROTEIN_KINASE_ATP"/>
    <property type="match status" value="1"/>
</dbReference>
<dbReference type="InterPro" id="IPR050117">
    <property type="entry name" value="MAPK"/>
</dbReference>
<evidence type="ECO:0000259" key="7">
    <source>
        <dbReference type="PROSITE" id="PS50011"/>
    </source>
</evidence>
<sequence length="105" mass="11635">MANIVNHHIGGCSFDTTSRYSALRLVGVGTYGQVCSATDNLTTQAVAIKKITEPFQTLEAAKRSFREVKLLRHLRHGNVISVQDIFVSPVDDLLVESFRPVMPIH</sequence>
<evidence type="ECO:0000256" key="4">
    <source>
        <dbReference type="ARBA" id="ARBA00022777"/>
    </source>
</evidence>
<dbReference type="Pfam" id="PF00069">
    <property type="entry name" value="Pkinase"/>
    <property type="match status" value="1"/>
</dbReference>
<evidence type="ECO:0000256" key="6">
    <source>
        <dbReference type="PROSITE-ProRule" id="PRU10141"/>
    </source>
</evidence>
<evidence type="ECO:0000313" key="9">
    <source>
        <dbReference type="Proteomes" id="UP001220324"/>
    </source>
</evidence>
<evidence type="ECO:0000313" key="8">
    <source>
        <dbReference type="EMBL" id="KAJ5552127.1"/>
    </source>
</evidence>
<dbReference type="InterPro" id="IPR011009">
    <property type="entry name" value="Kinase-like_dom_sf"/>
</dbReference>
<gene>
    <name evidence="8" type="ORF">N7494_001505</name>
</gene>
<dbReference type="Gene3D" id="3.30.200.20">
    <property type="entry name" value="Phosphorylase Kinase, domain 1"/>
    <property type="match status" value="1"/>
</dbReference>
<dbReference type="AlphaFoldDB" id="A0AAD6D1V0"/>
<dbReference type="InterPro" id="IPR017441">
    <property type="entry name" value="Protein_kinase_ATP_BS"/>
</dbReference>
<dbReference type="Proteomes" id="UP001220324">
    <property type="component" value="Unassembled WGS sequence"/>
</dbReference>
<dbReference type="GO" id="GO:0005524">
    <property type="term" value="F:ATP binding"/>
    <property type="evidence" value="ECO:0007669"/>
    <property type="project" value="UniProtKB-UniRule"/>
</dbReference>
<evidence type="ECO:0000256" key="2">
    <source>
        <dbReference type="ARBA" id="ARBA00022679"/>
    </source>
</evidence>
<feature type="domain" description="Protein kinase" evidence="7">
    <location>
        <begin position="20"/>
        <end position="105"/>
    </location>
</feature>
<evidence type="ECO:0000256" key="3">
    <source>
        <dbReference type="ARBA" id="ARBA00022741"/>
    </source>
</evidence>
<keyword evidence="2" id="KW-0808">Transferase</keyword>
<keyword evidence="5 6" id="KW-0067">ATP-binding</keyword>
<evidence type="ECO:0000256" key="1">
    <source>
        <dbReference type="ARBA" id="ARBA00022527"/>
    </source>
</evidence>
<reference evidence="8 9" key="1">
    <citation type="journal article" date="2023" name="IMA Fungus">
        <title>Comparative genomic study of the Penicillium genus elucidates a diverse pangenome and 15 lateral gene transfer events.</title>
        <authorList>
            <person name="Petersen C."/>
            <person name="Sorensen T."/>
            <person name="Nielsen M.R."/>
            <person name="Sondergaard T.E."/>
            <person name="Sorensen J.L."/>
            <person name="Fitzpatrick D.A."/>
            <person name="Frisvad J.C."/>
            <person name="Nielsen K.L."/>
        </authorList>
    </citation>
    <scope>NUCLEOTIDE SEQUENCE [LARGE SCALE GENOMIC DNA]</scope>
    <source>
        <strain evidence="8 9">IBT 35679</strain>
    </source>
</reference>
<proteinExistence type="predicted"/>
<dbReference type="PANTHER" id="PTHR24055">
    <property type="entry name" value="MITOGEN-ACTIVATED PROTEIN KINASE"/>
    <property type="match status" value="1"/>
</dbReference>